<evidence type="ECO:0000313" key="2">
    <source>
        <dbReference type="Proteomes" id="UP000006578"/>
    </source>
</evidence>
<organism evidence="1 2">
    <name type="scientific">Sphingopyxis alaskensis (strain DSM 13593 / LMG 18877 / RB2256)</name>
    <name type="common">Sphingomonas alaskensis</name>
    <dbReference type="NCBI Taxonomy" id="317655"/>
    <lineage>
        <taxon>Bacteria</taxon>
        <taxon>Pseudomonadati</taxon>
        <taxon>Pseudomonadota</taxon>
        <taxon>Alphaproteobacteria</taxon>
        <taxon>Sphingomonadales</taxon>
        <taxon>Sphingomonadaceae</taxon>
        <taxon>Sphingopyxis</taxon>
    </lineage>
</organism>
<sequence>MLHRHPGLDPGSMAAPQSWTSDQIGAYPFGTRQSCLPAFAGGQMFDREATRRDAPGAARWTTSVTMEKHRSLLAPRLATGRLRLALQS</sequence>
<dbReference type="Proteomes" id="UP000006578">
    <property type="component" value="Chromosome"/>
</dbReference>
<dbReference type="EMBL" id="CP000356">
    <property type="protein sequence ID" value="ABF52016.1"/>
    <property type="molecule type" value="Genomic_DNA"/>
</dbReference>
<evidence type="ECO:0000313" key="1">
    <source>
        <dbReference type="EMBL" id="ABF52016.1"/>
    </source>
</evidence>
<dbReference type="KEGG" id="sal:Sala_0293"/>
<dbReference type="AlphaFoldDB" id="Q1GWF6"/>
<name>Q1GWF6_SPHAL</name>
<accession>Q1GWF6</accession>
<reference evidence="1 2" key="1">
    <citation type="journal article" date="2009" name="Proc. Natl. Acad. Sci. U.S.A.">
        <title>The genomic basis of trophic strategy in marine bacteria.</title>
        <authorList>
            <person name="Lauro F.M."/>
            <person name="McDougald D."/>
            <person name="Thomas T."/>
            <person name="Williams T.J."/>
            <person name="Egan S."/>
            <person name="Rice S."/>
            <person name="DeMaere M.Z."/>
            <person name="Ting L."/>
            <person name="Ertan H."/>
            <person name="Johnson J."/>
            <person name="Ferriera S."/>
            <person name="Lapidus A."/>
            <person name="Anderson I."/>
            <person name="Kyrpides N."/>
            <person name="Munk A.C."/>
            <person name="Detter C."/>
            <person name="Han C.S."/>
            <person name="Brown M.V."/>
            <person name="Robb F.T."/>
            <person name="Kjelleberg S."/>
            <person name="Cavicchioli R."/>
        </authorList>
    </citation>
    <scope>NUCLEOTIDE SEQUENCE [LARGE SCALE GENOMIC DNA]</scope>
    <source>
        <strain evidence="2">DSM 13593 / LMG 18877 / RB2256</strain>
    </source>
</reference>
<dbReference type="STRING" id="317655.Sala_0293"/>
<gene>
    <name evidence="1" type="ordered locus">Sala_0293</name>
</gene>
<protein>
    <submittedName>
        <fullName evidence="1">Uncharacterized protein</fullName>
    </submittedName>
</protein>
<proteinExistence type="predicted"/>
<keyword evidence="2" id="KW-1185">Reference proteome</keyword>
<dbReference type="HOGENOM" id="CLU_2467395_0_0_5"/>